<keyword evidence="9" id="KW-0862">Zinc</keyword>
<evidence type="ECO:0000256" key="5">
    <source>
        <dbReference type="ARBA" id="ARBA00013406"/>
    </source>
</evidence>
<dbReference type="SUPFAM" id="SSF51338">
    <property type="entry name" value="Composite domain of metallo-dependent hydrolases"/>
    <property type="match status" value="1"/>
</dbReference>
<evidence type="ECO:0000313" key="14">
    <source>
        <dbReference type="Proteomes" id="UP000023152"/>
    </source>
</evidence>
<sequence>MKFIWDTIFVNGSKFVETVGSVKKWNKKKGFLFLLTKNLFVLLFVLKMTSALKFIIIHASELVCVTGNGERYLKGSQMDKLKIIKDGGMAVGEDGKIKDVGKSEYIIKKYEKEKKEIIDLKMKKAIIPGLVDSHTHSIFAGDRINEFEMKIKGATYMEIHKKGGGIGYTVECIRKEKEEILLKELIKYLNRMLKQGTILTEIKSGYGLNLLNEIKMLKIIEKANEIHNIEIIGYLKNIYFIDVFHEKGIFEFKETLQILQCGKKYGFYINFHGDELHYNSSAELASIINATAVSHLEFISNYGISLLSKYLIAAILLPTTAHFLRIHYPPARLLISNDVILALGSDFNPNSFCLSMPFVMNLSCVSMKLTFNEALAASTINSAYALRQSHLFGSLEIHKYASFIIIDHHDWRHIIYQLVDPPIHSVFQKGICVWTKFHPTLLPDHDDHLHRSQLFAEPPLPPSKL</sequence>
<dbReference type="AlphaFoldDB" id="X6M0G8"/>
<reference evidence="13 14" key="1">
    <citation type="journal article" date="2013" name="Curr. Biol.">
        <title>The Genome of the Foraminiferan Reticulomyxa filosa.</title>
        <authorList>
            <person name="Glockner G."/>
            <person name="Hulsmann N."/>
            <person name="Schleicher M."/>
            <person name="Noegel A.A."/>
            <person name="Eichinger L."/>
            <person name="Gallinger C."/>
            <person name="Pawlowski J."/>
            <person name="Sierra R."/>
            <person name="Euteneuer U."/>
            <person name="Pillet L."/>
            <person name="Moustafa A."/>
            <person name="Platzer M."/>
            <person name="Groth M."/>
            <person name="Szafranski K."/>
            <person name="Schliwa M."/>
        </authorList>
    </citation>
    <scope>NUCLEOTIDE SEQUENCE [LARGE SCALE GENOMIC DNA]</scope>
</reference>
<dbReference type="EC" id="3.5.2.7" evidence="4"/>
<dbReference type="SUPFAM" id="SSF51556">
    <property type="entry name" value="Metallo-dependent hydrolases"/>
    <property type="match status" value="1"/>
</dbReference>
<dbReference type="EMBL" id="ASPP01025865">
    <property type="protein sequence ID" value="ETO07683.1"/>
    <property type="molecule type" value="Genomic_DNA"/>
</dbReference>
<feature type="transmembrane region" description="Helical" evidence="11">
    <location>
        <begin position="31"/>
        <end position="56"/>
    </location>
</feature>
<dbReference type="InterPro" id="IPR006680">
    <property type="entry name" value="Amidohydro-rel"/>
</dbReference>
<keyword evidence="10" id="KW-0408">Iron</keyword>
<comment type="pathway">
    <text evidence="2">Amino-acid degradation; L-histidine degradation into L-glutamate; N-formimidoyl-L-glutamate from L-histidine: step 3/3.</text>
</comment>
<keyword evidence="7" id="KW-0378">Hydrolase</keyword>
<organism evidence="13 14">
    <name type="scientific">Reticulomyxa filosa</name>
    <dbReference type="NCBI Taxonomy" id="46433"/>
    <lineage>
        <taxon>Eukaryota</taxon>
        <taxon>Sar</taxon>
        <taxon>Rhizaria</taxon>
        <taxon>Retaria</taxon>
        <taxon>Foraminifera</taxon>
        <taxon>Monothalamids</taxon>
        <taxon>Reticulomyxidae</taxon>
        <taxon>Reticulomyxa</taxon>
    </lineage>
</organism>
<dbReference type="PANTHER" id="PTHR42752:SF1">
    <property type="entry name" value="IMIDAZOLONEPROPIONASE-RELATED"/>
    <property type="match status" value="1"/>
</dbReference>
<evidence type="ECO:0000256" key="8">
    <source>
        <dbReference type="ARBA" id="ARBA00022808"/>
    </source>
</evidence>
<keyword evidence="11" id="KW-1133">Transmembrane helix</keyword>
<dbReference type="GO" id="GO:0050480">
    <property type="term" value="F:imidazolonepropionase activity"/>
    <property type="evidence" value="ECO:0007669"/>
    <property type="project" value="UniProtKB-EC"/>
</dbReference>
<evidence type="ECO:0000256" key="11">
    <source>
        <dbReference type="SAM" id="Phobius"/>
    </source>
</evidence>
<keyword evidence="11" id="KW-0472">Membrane</keyword>
<comment type="catalytic activity">
    <reaction evidence="1">
        <text>4-imidazolone-5-propanoate + H2O = N-formimidoyl-L-glutamate</text>
        <dbReference type="Rhea" id="RHEA:23660"/>
        <dbReference type="ChEBI" id="CHEBI:15377"/>
        <dbReference type="ChEBI" id="CHEBI:58928"/>
        <dbReference type="ChEBI" id="CHEBI:77893"/>
        <dbReference type="EC" id="3.5.2.7"/>
    </reaction>
</comment>
<protein>
    <recommendedName>
        <fullName evidence="5">Probable imidazolonepropionase</fullName>
        <ecNumber evidence="4">3.5.2.7</ecNumber>
    </recommendedName>
</protein>
<dbReference type="GO" id="GO:0005737">
    <property type="term" value="C:cytoplasm"/>
    <property type="evidence" value="ECO:0007669"/>
    <property type="project" value="InterPro"/>
</dbReference>
<evidence type="ECO:0000256" key="3">
    <source>
        <dbReference type="ARBA" id="ARBA00008002"/>
    </source>
</evidence>
<comment type="caution">
    <text evidence="13">The sequence shown here is derived from an EMBL/GenBank/DDBJ whole genome shotgun (WGS) entry which is preliminary data.</text>
</comment>
<dbReference type="PANTHER" id="PTHR42752">
    <property type="entry name" value="IMIDAZOLONEPROPIONASE"/>
    <property type="match status" value="1"/>
</dbReference>
<evidence type="ECO:0000256" key="1">
    <source>
        <dbReference type="ARBA" id="ARBA00000853"/>
    </source>
</evidence>
<dbReference type="OrthoDB" id="194468at2759"/>
<accession>X6M0G8</accession>
<evidence type="ECO:0000259" key="12">
    <source>
        <dbReference type="Pfam" id="PF01979"/>
    </source>
</evidence>
<dbReference type="GO" id="GO:0019557">
    <property type="term" value="P:L-histidine catabolic process to glutamate and formate"/>
    <property type="evidence" value="ECO:0007669"/>
    <property type="project" value="UniProtKB-UniPathway"/>
</dbReference>
<evidence type="ECO:0000256" key="6">
    <source>
        <dbReference type="ARBA" id="ARBA00022723"/>
    </source>
</evidence>
<evidence type="ECO:0000256" key="2">
    <source>
        <dbReference type="ARBA" id="ARBA00004758"/>
    </source>
</evidence>
<dbReference type="UniPathway" id="UPA00379">
    <property type="reaction ID" value="UER00551"/>
</dbReference>
<dbReference type="InterPro" id="IPR005920">
    <property type="entry name" value="HutI"/>
</dbReference>
<dbReference type="InterPro" id="IPR032466">
    <property type="entry name" value="Metal_Hydrolase"/>
</dbReference>
<evidence type="ECO:0000313" key="13">
    <source>
        <dbReference type="EMBL" id="ETO07683.1"/>
    </source>
</evidence>
<dbReference type="Gene3D" id="2.30.40.10">
    <property type="entry name" value="Urease, subunit C, domain 1"/>
    <property type="match status" value="2"/>
</dbReference>
<name>X6M0G8_RETFI</name>
<dbReference type="InterPro" id="IPR011059">
    <property type="entry name" value="Metal-dep_hydrolase_composite"/>
</dbReference>
<keyword evidence="8" id="KW-0369">Histidine metabolism</keyword>
<keyword evidence="6" id="KW-0479">Metal-binding</keyword>
<evidence type="ECO:0000256" key="4">
    <source>
        <dbReference type="ARBA" id="ARBA00012864"/>
    </source>
</evidence>
<dbReference type="Gene3D" id="3.20.20.140">
    <property type="entry name" value="Metal-dependent hydrolases"/>
    <property type="match status" value="2"/>
</dbReference>
<evidence type="ECO:0000256" key="7">
    <source>
        <dbReference type="ARBA" id="ARBA00022801"/>
    </source>
</evidence>
<dbReference type="MEROPS" id="M38.980"/>
<dbReference type="Proteomes" id="UP000023152">
    <property type="component" value="Unassembled WGS sequence"/>
</dbReference>
<dbReference type="GO" id="GO:0046872">
    <property type="term" value="F:metal ion binding"/>
    <property type="evidence" value="ECO:0007669"/>
    <property type="project" value="UniProtKB-KW"/>
</dbReference>
<proteinExistence type="inferred from homology"/>
<feature type="domain" description="Amidohydrolase-related" evidence="12">
    <location>
        <begin position="264"/>
        <end position="430"/>
    </location>
</feature>
<evidence type="ECO:0000256" key="10">
    <source>
        <dbReference type="ARBA" id="ARBA00023004"/>
    </source>
</evidence>
<dbReference type="GO" id="GO:0019556">
    <property type="term" value="P:L-histidine catabolic process to glutamate and formamide"/>
    <property type="evidence" value="ECO:0007669"/>
    <property type="project" value="UniProtKB-UniPathway"/>
</dbReference>
<dbReference type="Pfam" id="PF01979">
    <property type="entry name" value="Amidohydro_1"/>
    <property type="match status" value="1"/>
</dbReference>
<comment type="similarity">
    <text evidence="3">Belongs to the metallo-dependent hydrolases superfamily. HutI family.</text>
</comment>
<evidence type="ECO:0000256" key="9">
    <source>
        <dbReference type="ARBA" id="ARBA00022833"/>
    </source>
</evidence>
<gene>
    <name evidence="13" type="ORF">RFI_29706</name>
</gene>
<keyword evidence="14" id="KW-1185">Reference proteome</keyword>
<keyword evidence="11" id="KW-0812">Transmembrane</keyword>